<comment type="similarity">
    <text evidence="1">Belongs to the DNA polymerase type-Y family.</text>
</comment>
<dbReference type="GO" id="GO:0003887">
    <property type="term" value="F:DNA-directed DNA polymerase activity"/>
    <property type="evidence" value="ECO:0007669"/>
    <property type="project" value="InterPro"/>
</dbReference>
<dbReference type="SUPFAM" id="SSF56672">
    <property type="entry name" value="DNA/RNA polymerases"/>
    <property type="match status" value="1"/>
</dbReference>
<evidence type="ECO:0000313" key="3">
    <source>
        <dbReference type="EMBL" id="KUP06303.1"/>
    </source>
</evidence>
<dbReference type="InterPro" id="IPR053848">
    <property type="entry name" value="IMS_HHH_1"/>
</dbReference>
<dbReference type="GO" id="GO:0009432">
    <property type="term" value="P:SOS response"/>
    <property type="evidence" value="ECO:0007669"/>
    <property type="project" value="TreeGrafter"/>
</dbReference>
<dbReference type="InterPro" id="IPR036775">
    <property type="entry name" value="DNA_pol_Y-fam_lit_finger_sf"/>
</dbReference>
<evidence type="ECO:0000313" key="4">
    <source>
        <dbReference type="Proteomes" id="UP000074108"/>
    </source>
</evidence>
<dbReference type="RefSeq" id="WP_059283012.1">
    <property type="nucleotide sequence ID" value="NZ_LDYG01000029.1"/>
</dbReference>
<keyword evidence="4" id="KW-1185">Reference proteome</keyword>
<dbReference type="STRING" id="1150625.Q75_09190"/>
<dbReference type="InterPro" id="IPR001126">
    <property type="entry name" value="UmuC"/>
</dbReference>
<dbReference type="Pfam" id="PF21999">
    <property type="entry name" value="IMS_HHH_1"/>
    <property type="match status" value="1"/>
</dbReference>
<dbReference type="OrthoDB" id="9808813at2"/>
<dbReference type="PANTHER" id="PTHR11076:SF35">
    <property type="entry name" value="DNA REPAIR PROTEIN HOMOLOG YOBH"/>
    <property type="match status" value="1"/>
</dbReference>
<dbReference type="PANTHER" id="PTHR11076">
    <property type="entry name" value="DNA REPAIR POLYMERASE UMUC / TRANSFERASE FAMILY MEMBER"/>
    <property type="match status" value="1"/>
</dbReference>
<dbReference type="GO" id="GO:0003684">
    <property type="term" value="F:damaged DNA binding"/>
    <property type="evidence" value="ECO:0007669"/>
    <property type="project" value="InterPro"/>
</dbReference>
<dbReference type="GO" id="GO:0042276">
    <property type="term" value="P:error-prone translesion synthesis"/>
    <property type="evidence" value="ECO:0007669"/>
    <property type="project" value="TreeGrafter"/>
</dbReference>
<reference evidence="3 4" key="1">
    <citation type="journal article" date="2016" name="Front. Microbiol.">
        <title>Microevolution Analysis of Bacillus coahuilensis Unveils Differences in Phosphorus Acquisition Strategies and Their Regulation.</title>
        <authorList>
            <person name="Gomez-Lunar Z."/>
            <person name="Hernandez-Gonzalez I."/>
            <person name="Rodriguez-Torres M.D."/>
            <person name="Souza V."/>
            <person name="Olmedo-Alvarez G."/>
        </authorList>
    </citation>
    <scope>NUCLEOTIDE SEQUENCE [LARGE SCALE GENOMIC DNA]</scope>
    <source>
        <strain evidence="4">p1.1.43</strain>
    </source>
</reference>
<dbReference type="InterPro" id="IPR043128">
    <property type="entry name" value="Rev_trsase/Diguanyl_cyclase"/>
</dbReference>
<proteinExistence type="inferred from homology"/>
<dbReference type="InterPro" id="IPR043502">
    <property type="entry name" value="DNA/RNA_pol_sf"/>
</dbReference>
<feature type="domain" description="UmuC" evidence="2">
    <location>
        <begin position="13"/>
        <end position="200"/>
    </location>
</feature>
<organism evidence="3 4">
    <name type="scientific">Bacillus coahuilensis p1.1.43</name>
    <dbReference type="NCBI Taxonomy" id="1150625"/>
    <lineage>
        <taxon>Bacteria</taxon>
        <taxon>Bacillati</taxon>
        <taxon>Bacillota</taxon>
        <taxon>Bacilli</taxon>
        <taxon>Bacillales</taxon>
        <taxon>Bacillaceae</taxon>
        <taxon>Bacillus</taxon>
    </lineage>
</organism>
<name>A0A147K813_9BACI</name>
<protein>
    <submittedName>
        <fullName evidence="3">UV damage repair protein UvrX</fullName>
    </submittedName>
</protein>
<comment type="caution">
    <text evidence="3">The sequence shown here is derived from an EMBL/GenBank/DDBJ whole genome shotgun (WGS) entry which is preliminary data.</text>
</comment>
<dbReference type="GO" id="GO:0005829">
    <property type="term" value="C:cytosol"/>
    <property type="evidence" value="ECO:0007669"/>
    <property type="project" value="TreeGrafter"/>
</dbReference>
<dbReference type="PATRIC" id="fig|1150625.3.peg.1948"/>
<dbReference type="PROSITE" id="PS50173">
    <property type="entry name" value="UMUC"/>
    <property type="match status" value="1"/>
</dbReference>
<gene>
    <name evidence="3" type="ORF">Q75_09190</name>
</gene>
<dbReference type="Gene3D" id="3.30.70.270">
    <property type="match status" value="1"/>
</dbReference>
<dbReference type="Pfam" id="PF00817">
    <property type="entry name" value="IMS"/>
    <property type="match status" value="1"/>
</dbReference>
<dbReference type="Gene3D" id="3.30.1490.100">
    <property type="entry name" value="DNA polymerase, Y-family, little finger domain"/>
    <property type="match status" value="1"/>
</dbReference>
<dbReference type="SUPFAM" id="SSF100879">
    <property type="entry name" value="Lesion bypass DNA polymerase (Y-family), little finger domain"/>
    <property type="match status" value="1"/>
</dbReference>
<accession>A0A147K813</accession>
<dbReference type="Pfam" id="PF11799">
    <property type="entry name" value="IMS_C"/>
    <property type="match status" value="1"/>
</dbReference>
<dbReference type="AlphaFoldDB" id="A0A147K813"/>
<dbReference type="Proteomes" id="UP000074108">
    <property type="component" value="Unassembled WGS sequence"/>
</dbReference>
<evidence type="ECO:0000256" key="1">
    <source>
        <dbReference type="ARBA" id="ARBA00010945"/>
    </source>
</evidence>
<dbReference type="Gene3D" id="3.40.1170.60">
    <property type="match status" value="1"/>
</dbReference>
<dbReference type="InterPro" id="IPR017961">
    <property type="entry name" value="DNA_pol_Y-fam_little_finger"/>
</dbReference>
<dbReference type="GO" id="GO:0006281">
    <property type="term" value="P:DNA repair"/>
    <property type="evidence" value="ECO:0007669"/>
    <property type="project" value="InterPro"/>
</dbReference>
<dbReference type="Gene3D" id="1.10.150.20">
    <property type="entry name" value="5' to 3' exonuclease, C-terminal subdomain"/>
    <property type="match status" value="1"/>
</dbReference>
<dbReference type="CDD" id="cd01700">
    <property type="entry name" value="PolY_Pol_V_umuC"/>
    <property type="match status" value="1"/>
</dbReference>
<sequence length="420" mass="47461">MTVDYSTLPQHKILCIDMKSFYASCSAVMMGLDPLECHLAVVGDQERQGSIVLAASPRLKKDFGIKTGARLFEIPKDPRIIIAEPKMATYIRISTEITRLFHRYVPKEAIHTYSVDESFIKINGATGLWGDAFTIARKIKDELEREFQLPCAIGIGPNMLLAKLCLDLEAKKKGIAEWTYEDVEKKLWKVSPLSEMWGIGRRVERTLNRMGIFTVGQLARYDLDKLEAKFGVMGNQLYHHAWGVDLSEIGAPIIEGQISFGKSQVLLRDYKEEEEIKQVLLEICEEVARRTRTHKKMGRTISLGISYSQDEFGGGFHRSRSIENPTNITMEIYGVCLQLFHEHYEGKTVRKISVSLSNIEEDTSLQLNLFDAKLAKRKELGYVMDRVRSRYGYGALLRGVSLASGGTARHRARLVGGHKA</sequence>
<dbReference type="InterPro" id="IPR050116">
    <property type="entry name" value="DNA_polymerase-Y"/>
</dbReference>
<dbReference type="EMBL" id="LDYG01000029">
    <property type="protein sequence ID" value="KUP06303.1"/>
    <property type="molecule type" value="Genomic_DNA"/>
</dbReference>
<evidence type="ECO:0000259" key="2">
    <source>
        <dbReference type="PROSITE" id="PS50173"/>
    </source>
</evidence>